<sequence>MIEFDMSVFERKAKELRDQIDQVPYALADAMNKAVANTRNVLVQDTWPSHVTQRNAGFIGRALRRGSKATPRNLQVEIYDSLGRAHLKLHDAGGEKRARGKFAIPVPGVIKRTSKGVSKNKRPSVIIANTPKRALRITDRGIFVGKGGRLQMLYAFRARTAQPADVPFHDVFRETMTVELRTSFAAAVERALKPRPK</sequence>
<proteinExistence type="predicted"/>
<dbReference type="OrthoDB" id="8250402at2"/>
<dbReference type="EMBL" id="LT670849">
    <property type="protein sequence ID" value="SHN86748.1"/>
    <property type="molecule type" value="Genomic_DNA"/>
</dbReference>
<organism evidence="1 2">
    <name type="scientific">Bradyrhizobium erythrophlei</name>
    <dbReference type="NCBI Taxonomy" id="1437360"/>
    <lineage>
        <taxon>Bacteria</taxon>
        <taxon>Pseudomonadati</taxon>
        <taxon>Pseudomonadota</taxon>
        <taxon>Alphaproteobacteria</taxon>
        <taxon>Hyphomicrobiales</taxon>
        <taxon>Nitrobacteraceae</taxon>
        <taxon>Bradyrhizobium</taxon>
    </lineage>
</organism>
<name>A0A1M7UUX2_9BRAD</name>
<dbReference type="AlphaFoldDB" id="A0A1M7UUX2"/>
<accession>A0A1M7UUX2</accession>
<protein>
    <recommendedName>
        <fullName evidence="3">Phage virion morphogenesis (Putative tail completion) protein</fullName>
    </recommendedName>
</protein>
<dbReference type="Proteomes" id="UP000184096">
    <property type="component" value="Chromosome I"/>
</dbReference>
<dbReference type="RefSeq" id="WP_072824753.1">
    <property type="nucleotide sequence ID" value="NZ_LT670849.1"/>
</dbReference>
<evidence type="ECO:0000313" key="2">
    <source>
        <dbReference type="Proteomes" id="UP000184096"/>
    </source>
</evidence>
<evidence type="ECO:0008006" key="3">
    <source>
        <dbReference type="Google" id="ProtNLM"/>
    </source>
</evidence>
<keyword evidence="2" id="KW-1185">Reference proteome</keyword>
<evidence type="ECO:0000313" key="1">
    <source>
        <dbReference type="EMBL" id="SHN86748.1"/>
    </source>
</evidence>
<reference evidence="2" key="1">
    <citation type="submission" date="2016-11" db="EMBL/GenBank/DDBJ databases">
        <authorList>
            <person name="Varghese N."/>
            <person name="Submissions S."/>
        </authorList>
    </citation>
    <scope>NUCLEOTIDE SEQUENCE [LARGE SCALE GENOMIC DNA]</scope>
    <source>
        <strain evidence="2">GAS401</strain>
    </source>
</reference>
<gene>
    <name evidence="1" type="ORF">SAMN05444170_6813</name>
</gene>